<reference evidence="1" key="1">
    <citation type="submission" date="2023-05" db="EMBL/GenBank/DDBJ databases">
        <authorList>
            <consortium name="ELIXIR-Norway"/>
        </authorList>
    </citation>
    <scope>NUCLEOTIDE SEQUENCE</scope>
</reference>
<accession>A0ACB0EVW8</accession>
<evidence type="ECO:0000313" key="2">
    <source>
        <dbReference type="Proteomes" id="UP001162501"/>
    </source>
</evidence>
<protein>
    <submittedName>
        <fullName evidence="1">Uncharacterized protein</fullName>
    </submittedName>
</protein>
<sequence>MASERILCPLQMCAEPPFTAQGGRGGRKPGCPAAAFPDTVDGVRRVRARLPSPGSGAFRRDCGRRGRVEVTTASPPATRAGGSGKGPEPGDWGRGRARGGGAGLGGGPGPGGGAELGGGAGALRVAAAGAGEVHRRFRRPRGSPGTGARGSPW</sequence>
<dbReference type="Proteomes" id="UP001162501">
    <property type="component" value="Chromosome 27"/>
</dbReference>
<organism evidence="1 2">
    <name type="scientific">Rangifer tarandus platyrhynchus</name>
    <name type="common">Svalbard reindeer</name>
    <dbReference type="NCBI Taxonomy" id="3082113"/>
    <lineage>
        <taxon>Eukaryota</taxon>
        <taxon>Metazoa</taxon>
        <taxon>Chordata</taxon>
        <taxon>Craniata</taxon>
        <taxon>Vertebrata</taxon>
        <taxon>Euteleostomi</taxon>
        <taxon>Mammalia</taxon>
        <taxon>Eutheria</taxon>
        <taxon>Laurasiatheria</taxon>
        <taxon>Artiodactyla</taxon>
        <taxon>Ruminantia</taxon>
        <taxon>Pecora</taxon>
        <taxon>Cervidae</taxon>
        <taxon>Odocoileinae</taxon>
        <taxon>Rangifer</taxon>
    </lineage>
</organism>
<dbReference type="EMBL" id="OX596111">
    <property type="protein sequence ID" value="CAI9704116.1"/>
    <property type="molecule type" value="Genomic_DNA"/>
</dbReference>
<proteinExistence type="predicted"/>
<evidence type="ECO:0000313" key="1">
    <source>
        <dbReference type="EMBL" id="CAI9704116.1"/>
    </source>
</evidence>
<name>A0ACB0EVW8_RANTA</name>
<gene>
    <name evidence="1" type="ORF">MRATA1EN3_LOCUS15329</name>
</gene>